<dbReference type="InterPro" id="IPR036638">
    <property type="entry name" value="HLH_DNA-bd_sf"/>
</dbReference>
<feature type="region of interest" description="Disordered" evidence="7">
    <location>
        <begin position="1"/>
        <end position="59"/>
    </location>
</feature>
<dbReference type="InterPro" id="IPR052207">
    <property type="entry name" value="Max-like/E-box_TFs"/>
</dbReference>
<dbReference type="STRING" id="1198029.A0A1U7LWR3"/>
<keyword evidence="10" id="KW-1185">Reference proteome</keyword>
<dbReference type="InterPro" id="IPR011598">
    <property type="entry name" value="bHLH_dom"/>
</dbReference>
<keyword evidence="2" id="KW-0805">Transcription regulation</keyword>
<dbReference type="PROSITE" id="PS50888">
    <property type="entry name" value="BHLH"/>
    <property type="match status" value="1"/>
</dbReference>
<dbReference type="OrthoDB" id="5778525at2759"/>
<evidence type="ECO:0000259" key="8">
    <source>
        <dbReference type="PROSITE" id="PS50888"/>
    </source>
</evidence>
<name>A0A1U7LWR3_NEOID</name>
<evidence type="ECO:0000256" key="4">
    <source>
        <dbReference type="ARBA" id="ARBA00023163"/>
    </source>
</evidence>
<keyword evidence="4" id="KW-0804">Transcription</keyword>
<sequence>MLSTPQSVASPMEISTSSPPSTKRQRYLSSSSKTKKKTLLTAEERQANHTASEQQRRQKIRDASIRLCQVVPSLTEDVCRSEARVLKSAREHIEELLQEKQRLLEEMDRRNMET</sequence>
<evidence type="ECO:0000256" key="6">
    <source>
        <dbReference type="SAM" id="Coils"/>
    </source>
</evidence>
<feature type="compositionally biased region" description="Polar residues" evidence="7">
    <location>
        <begin position="1"/>
        <end position="22"/>
    </location>
</feature>
<evidence type="ECO:0000256" key="2">
    <source>
        <dbReference type="ARBA" id="ARBA00023015"/>
    </source>
</evidence>
<dbReference type="Proteomes" id="UP000186594">
    <property type="component" value="Unassembled WGS sequence"/>
</dbReference>
<accession>A0A1U7LWR3</accession>
<dbReference type="AlphaFoldDB" id="A0A1U7LWR3"/>
<organism evidence="9 10">
    <name type="scientific">Neolecta irregularis (strain DAH-3)</name>
    <dbReference type="NCBI Taxonomy" id="1198029"/>
    <lineage>
        <taxon>Eukaryota</taxon>
        <taxon>Fungi</taxon>
        <taxon>Dikarya</taxon>
        <taxon>Ascomycota</taxon>
        <taxon>Taphrinomycotina</taxon>
        <taxon>Neolectales</taxon>
        <taxon>Neolectaceae</taxon>
        <taxon>Neolecta</taxon>
    </lineage>
</organism>
<dbReference type="Pfam" id="PF00010">
    <property type="entry name" value="HLH"/>
    <property type="match status" value="1"/>
</dbReference>
<comment type="caution">
    <text evidence="9">The sequence shown here is derived from an EMBL/GenBank/DDBJ whole genome shotgun (WGS) entry which is preliminary data.</text>
</comment>
<evidence type="ECO:0000313" key="10">
    <source>
        <dbReference type="Proteomes" id="UP000186594"/>
    </source>
</evidence>
<keyword evidence="5" id="KW-0539">Nucleus</keyword>
<dbReference type="GO" id="GO:0000981">
    <property type="term" value="F:DNA-binding transcription factor activity, RNA polymerase II-specific"/>
    <property type="evidence" value="ECO:0007669"/>
    <property type="project" value="TreeGrafter"/>
</dbReference>
<gene>
    <name evidence="9" type="ORF">NEOLI_000412</name>
</gene>
<evidence type="ECO:0000256" key="5">
    <source>
        <dbReference type="ARBA" id="ARBA00023242"/>
    </source>
</evidence>
<dbReference type="PANTHER" id="PTHR15741">
    <property type="entry name" value="BASIC HELIX-LOOP-HELIX ZIP TRANSCRIPTION FACTOR"/>
    <property type="match status" value="1"/>
</dbReference>
<feature type="domain" description="BHLH" evidence="8">
    <location>
        <begin position="44"/>
        <end position="96"/>
    </location>
</feature>
<dbReference type="GO" id="GO:0000978">
    <property type="term" value="F:RNA polymerase II cis-regulatory region sequence-specific DNA binding"/>
    <property type="evidence" value="ECO:0007669"/>
    <property type="project" value="TreeGrafter"/>
</dbReference>
<protein>
    <submittedName>
        <fullName evidence="9">Transcription factor bHLH90</fullName>
    </submittedName>
</protein>
<dbReference type="GO" id="GO:0046983">
    <property type="term" value="F:protein dimerization activity"/>
    <property type="evidence" value="ECO:0007669"/>
    <property type="project" value="InterPro"/>
</dbReference>
<dbReference type="EMBL" id="LXFE01000119">
    <property type="protein sequence ID" value="OLL27116.1"/>
    <property type="molecule type" value="Genomic_DNA"/>
</dbReference>
<evidence type="ECO:0000256" key="3">
    <source>
        <dbReference type="ARBA" id="ARBA00023125"/>
    </source>
</evidence>
<feature type="coiled-coil region" evidence="6">
    <location>
        <begin position="79"/>
        <end position="113"/>
    </location>
</feature>
<reference evidence="9 10" key="1">
    <citation type="submission" date="2016-04" db="EMBL/GenBank/DDBJ databases">
        <title>Evolutionary innovation and constraint leading to complex multicellularity in the Ascomycota.</title>
        <authorList>
            <person name="Cisse O."/>
            <person name="Nguyen A."/>
            <person name="Hewitt D.A."/>
            <person name="Jedd G."/>
            <person name="Stajich J.E."/>
        </authorList>
    </citation>
    <scope>NUCLEOTIDE SEQUENCE [LARGE SCALE GENOMIC DNA]</scope>
    <source>
        <strain evidence="9 10">DAH-3</strain>
    </source>
</reference>
<evidence type="ECO:0000313" key="9">
    <source>
        <dbReference type="EMBL" id="OLL27116.1"/>
    </source>
</evidence>
<comment type="subcellular location">
    <subcellularLocation>
        <location evidence="1">Nucleus</location>
    </subcellularLocation>
</comment>
<dbReference type="GO" id="GO:0005634">
    <property type="term" value="C:nucleus"/>
    <property type="evidence" value="ECO:0007669"/>
    <property type="project" value="UniProtKB-SubCell"/>
</dbReference>
<dbReference type="PANTHER" id="PTHR15741:SF27">
    <property type="entry name" value="TRANSCRIPTION FACTOR AP-4"/>
    <property type="match status" value="1"/>
</dbReference>
<evidence type="ECO:0000256" key="7">
    <source>
        <dbReference type="SAM" id="MobiDB-lite"/>
    </source>
</evidence>
<proteinExistence type="predicted"/>
<dbReference type="Gene3D" id="4.10.280.10">
    <property type="entry name" value="Helix-loop-helix DNA-binding domain"/>
    <property type="match status" value="1"/>
</dbReference>
<evidence type="ECO:0000256" key="1">
    <source>
        <dbReference type="ARBA" id="ARBA00004123"/>
    </source>
</evidence>
<keyword evidence="6" id="KW-0175">Coiled coil</keyword>
<keyword evidence="3" id="KW-0238">DNA-binding</keyword>
<dbReference type="SUPFAM" id="SSF47459">
    <property type="entry name" value="HLH, helix-loop-helix DNA-binding domain"/>
    <property type="match status" value="1"/>
</dbReference>
<dbReference type="OMA" id="VDYMRDQ"/>